<comment type="similarity">
    <text evidence="2">Belongs to the chromate ion transporter (CHR) (TC 2.A.51) family.</text>
</comment>
<keyword evidence="4 8" id="KW-0812">Transmembrane</keyword>
<evidence type="ECO:0000256" key="3">
    <source>
        <dbReference type="ARBA" id="ARBA00022475"/>
    </source>
</evidence>
<feature type="transmembrane region" description="Helical" evidence="8">
    <location>
        <begin position="87"/>
        <end position="113"/>
    </location>
</feature>
<dbReference type="Pfam" id="PF02417">
    <property type="entry name" value="Chromate_transp"/>
    <property type="match status" value="2"/>
</dbReference>
<organism evidence="9 10">
    <name type="scientific">Linnemannia schmuckeri</name>
    <dbReference type="NCBI Taxonomy" id="64567"/>
    <lineage>
        <taxon>Eukaryota</taxon>
        <taxon>Fungi</taxon>
        <taxon>Fungi incertae sedis</taxon>
        <taxon>Mucoromycota</taxon>
        <taxon>Mortierellomycotina</taxon>
        <taxon>Mortierellomycetes</taxon>
        <taxon>Mortierellales</taxon>
        <taxon>Mortierellaceae</taxon>
        <taxon>Linnemannia</taxon>
    </lineage>
</organism>
<dbReference type="PANTHER" id="PTHR33567:SF3">
    <property type="entry name" value="CHROMATE ION TRANSPORTER (EUROFUNG)"/>
    <property type="match status" value="1"/>
</dbReference>
<evidence type="ECO:0000313" key="10">
    <source>
        <dbReference type="Proteomes" id="UP000748756"/>
    </source>
</evidence>
<keyword evidence="5 8" id="KW-1133">Transmembrane helix</keyword>
<feature type="region of interest" description="Disordered" evidence="7">
    <location>
        <begin position="254"/>
        <end position="286"/>
    </location>
</feature>
<feature type="transmembrane region" description="Helical" evidence="8">
    <location>
        <begin position="306"/>
        <end position="328"/>
    </location>
</feature>
<dbReference type="AlphaFoldDB" id="A0A9P5S748"/>
<evidence type="ECO:0000256" key="6">
    <source>
        <dbReference type="ARBA" id="ARBA00023136"/>
    </source>
</evidence>
<keyword evidence="6 8" id="KW-0472">Membrane</keyword>
<feature type="transmembrane region" description="Helical" evidence="8">
    <location>
        <begin position="447"/>
        <end position="467"/>
    </location>
</feature>
<dbReference type="GO" id="GO:0005886">
    <property type="term" value="C:plasma membrane"/>
    <property type="evidence" value="ECO:0007669"/>
    <property type="project" value="UniProtKB-SubCell"/>
</dbReference>
<accession>A0A9P5S748</accession>
<feature type="transmembrane region" description="Helical" evidence="8">
    <location>
        <begin position="177"/>
        <end position="197"/>
    </location>
</feature>
<dbReference type="GO" id="GO:0015109">
    <property type="term" value="F:chromate transmembrane transporter activity"/>
    <property type="evidence" value="ECO:0007669"/>
    <property type="project" value="InterPro"/>
</dbReference>
<reference evidence="9" key="1">
    <citation type="journal article" date="2020" name="Fungal Divers.">
        <title>Resolving the Mortierellaceae phylogeny through synthesis of multi-gene phylogenetics and phylogenomics.</title>
        <authorList>
            <person name="Vandepol N."/>
            <person name="Liber J."/>
            <person name="Desiro A."/>
            <person name="Na H."/>
            <person name="Kennedy M."/>
            <person name="Barry K."/>
            <person name="Grigoriev I.V."/>
            <person name="Miller A.N."/>
            <person name="O'Donnell K."/>
            <person name="Stajich J.E."/>
            <person name="Bonito G."/>
        </authorList>
    </citation>
    <scope>NUCLEOTIDE SEQUENCE</scope>
    <source>
        <strain evidence="9">NRRL 6426</strain>
    </source>
</reference>
<evidence type="ECO:0000256" key="2">
    <source>
        <dbReference type="ARBA" id="ARBA00005262"/>
    </source>
</evidence>
<dbReference type="PANTHER" id="PTHR33567">
    <property type="entry name" value="CHROMATE ION TRANSPORTER (EUROFUNG)"/>
    <property type="match status" value="1"/>
</dbReference>
<evidence type="ECO:0000256" key="4">
    <source>
        <dbReference type="ARBA" id="ARBA00022692"/>
    </source>
</evidence>
<dbReference type="Proteomes" id="UP000748756">
    <property type="component" value="Unassembled WGS sequence"/>
</dbReference>
<feature type="region of interest" description="Disordered" evidence="7">
    <location>
        <begin position="205"/>
        <end position="239"/>
    </location>
</feature>
<evidence type="ECO:0000256" key="7">
    <source>
        <dbReference type="SAM" id="MobiDB-lite"/>
    </source>
</evidence>
<protein>
    <recommendedName>
        <fullName evidence="11">Chromate transporter</fullName>
    </recommendedName>
</protein>
<feature type="transmembrane region" description="Helical" evidence="8">
    <location>
        <begin position="119"/>
        <end position="142"/>
    </location>
</feature>
<feature type="transmembrane region" description="Helical" evidence="8">
    <location>
        <begin position="414"/>
        <end position="435"/>
    </location>
</feature>
<feature type="transmembrane region" description="Helical" evidence="8">
    <location>
        <begin position="154"/>
        <end position="171"/>
    </location>
</feature>
<feature type="compositionally biased region" description="Basic and acidic residues" evidence="7">
    <location>
        <begin position="208"/>
        <end position="222"/>
    </location>
</feature>
<evidence type="ECO:0000256" key="8">
    <source>
        <dbReference type="SAM" id="Phobius"/>
    </source>
</evidence>
<proteinExistence type="inferred from homology"/>
<comment type="caution">
    <text evidence="9">The sequence shown here is derived from an EMBL/GenBank/DDBJ whole genome shotgun (WGS) entry which is preliminary data.</text>
</comment>
<evidence type="ECO:0008006" key="11">
    <source>
        <dbReference type="Google" id="ProtNLM"/>
    </source>
</evidence>
<dbReference type="InterPro" id="IPR003370">
    <property type="entry name" value="Chromate_transpt"/>
</dbReference>
<comment type="subcellular location">
    <subcellularLocation>
        <location evidence="1">Cell membrane</location>
        <topology evidence="1">Multi-pass membrane protein</topology>
    </subcellularLocation>
</comment>
<feature type="transmembrane region" description="Helical" evidence="8">
    <location>
        <begin position="376"/>
        <end position="402"/>
    </location>
</feature>
<dbReference type="OrthoDB" id="2160638at2759"/>
<name>A0A9P5S748_9FUNG</name>
<evidence type="ECO:0000313" key="9">
    <source>
        <dbReference type="EMBL" id="KAF9156792.1"/>
    </source>
</evidence>
<dbReference type="EMBL" id="JAAAUQ010000012">
    <property type="protein sequence ID" value="KAF9156792.1"/>
    <property type="molecule type" value="Genomic_DNA"/>
</dbReference>
<keyword evidence="3" id="KW-1003">Cell membrane</keyword>
<gene>
    <name evidence="9" type="ORF">BG015_001124</name>
</gene>
<keyword evidence="10" id="KW-1185">Reference proteome</keyword>
<evidence type="ECO:0000256" key="5">
    <source>
        <dbReference type="ARBA" id="ARBA00022989"/>
    </source>
</evidence>
<evidence type="ECO:0000256" key="1">
    <source>
        <dbReference type="ARBA" id="ARBA00004651"/>
    </source>
</evidence>
<sequence length="518" mass="55508">MTTVHSPSHLPPLKDRFKEIFSTYFKLGYTTFGGPAAHIGILYGEIVEKRKWIASDQFTELFAICQALPGPASTELAYSLALVRSGFLASVFAFLLWSVPGAIVMTVAGILIGDVSETIPLWATRLEQGLAAAAVGLVALAAYKMSTTLATDKLTRVLALIAGGASALYTAPWLLPVLMIAGGLTSWTFDTYLFPLSNGWKEKRAHRRAQEKQDAKKDDLEQGHATNQESEATGAVSAEDHSAADASVTNIQNAGADAEKTPSVHGSIRSRNKAEVATSDGLKGDPVQELESESQYRPLFTYSKKLGLFFFLVFLALLVASILVRALVPESTTASYGPLVATFYFTGSIIFGGGPVIIPLLRTYTVDSGWMDDKQFLVGLALIQSLPGPNFNFACFLGAVSMVRANQSGVVGAFLGYLGIFFPGLILKNAIIPFWQSVREHKSVKMVFRGVNACALGLVFSATWLLFEQTNRFGGSSGYHSVIASAAFVANGYLDFPAPLVIILGGAMGAIEYAIADL</sequence>
<feature type="transmembrane region" description="Helical" evidence="8">
    <location>
        <begin position="340"/>
        <end position="364"/>
    </location>
</feature>